<dbReference type="SUPFAM" id="SSF53067">
    <property type="entry name" value="Actin-like ATPase domain"/>
    <property type="match status" value="1"/>
</dbReference>
<evidence type="ECO:0000313" key="13">
    <source>
        <dbReference type="Proteomes" id="UP000301751"/>
    </source>
</evidence>
<evidence type="ECO:0000256" key="2">
    <source>
        <dbReference type="ARBA" id="ARBA00005318"/>
    </source>
</evidence>
<dbReference type="RefSeq" id="WP_137735444.1">
    <property type="nucleotide sequence ID" value="NZ_BJCL01000019.1"/>
</dbReference>
<dbReference type="GO" id="GO:0015627">
    <property type="term" value="C:type II protein secretion system complex"/>
    <property type="evidence" value="ECO:0007669"/>
    <property type="project" value="InterPro"/>
</dbReference>
<evidence type="ECO:0000313" key="12">
    <source>
        <dbReference type="EMBL" id="GCL65741.1"/>
    </source>
</evidence>
<sequence>MTLLVILLPAPLRADAPPAAEPAPLAWLLSPDGLAVAQRGSSAASALPAADTVVAVAPAEAVAWHRPTLPKAPANRLRAALGGVLEDQLLTDDEDVHLALAPKPVAGTPVWVAALHKPWLRSQLERLAAAGRVVDRLVPALAPQLEAGAPPTGHFHGPAEIDTDASLHLAWCDADSAANLPLAGGLARALLADWQARGTTWTATPAAAAPAERWLGAPVAVRNDADQALAAVRAPWNLLQFDLAPRHRGSLAAGNLWRTLMGPAWAPARWGLAALVVVQVVGLNLLAWQQRNALEQQRAAQLALLRQAHPQVRAVLDAPLQMQRETAALRSAAGVPGDDDFETLLQATAAAWPEGQPPAAQLRFEPGRLSLPGAGWAPPQIDALRQRLAALGWGLAQSDGRLVISKAGPAPAAAAVQTASTTPTRP</sequence>
<keyword evidence="6" id="KW-0812">Transmembrane</keyword>
<dbReference type="EMBL" id="BJCL01000019">
    <property type="protein sequence ID" value="GCL65741.1"/>
    <property type="molecule type" value="Genomic_DNA"/>
</dbReference>
<dbReference type="InterPro" id="IPR025691">
    <property type="entry name" value="GspL_pp_dom"/>
</dbReference>
<keyword evidence="5" id="KW-0997">Cell inner membrane</keyword>
<evidence type="ECO:0000256" key="5">
    <source>
        <dbReference type="ARBA" id="ARBA00022519"/>
    </source>
</evidence>
<dbReference type="InterPro" id="IPR024230">
    <property type="entry name" value="GspL_cyto_dom"/>
</dbReference>
<feature type="domain" description="GspL periplasmic" evidence="11">
    <location>
        <begin position="268"/>
        <end position="394"/>
    </location>
</feature>
<evidence type="ECO:0000256" key="3">
    <source>
        <dbReference type="ARBA" id="ARBA00022448"/>
    </source>
</evidence>
<dbReference type="AlphaFoldDB" id="A0A480AWG9"/>
<accession>A0A480AWG9</accession>
<dbReference type="Pfam" id="PF12693">
    <property type="entry name" value="GspL_C"/>
    <property type="match status" value="1"/>
</dbReference>
<evidence type="ECO:0000256" key="7">
    <source>
        <dbReference type="ARBA" id="ARBA00022927"/>
    </source>
</evidence>
<comment type="caution">
    <text evidence="12">The sequence shown here is derived from an EMBL/GenBank/DDBJ whole genome shotgun (WGS) entry which is preliminary data.</text>
</comment>
<dbReference type="Gene3D" id="3.30.420.380">
    <property type="match status" value="1"/>
</dbReference>
<dbReference type="InterPro" id="IPR043129">
    <property type="entry name" value="ATPase_NBD"/>
</dbReference>
<dbReference type="OrthoDB" id="8557903at2"/>
<dbReference type="Proteomes" id="UP000301751">
    <property type="component" value="Unassembled WGS sequence"/>
</dbReference>
<dbReference type="GO" id="GO:0015628">
    <property type="term" value="P:protein secretion by the type II secretion system"/>
    <property type="evidence" value="ECO:0007669"/>
    <property type="project" value="InterPro"/>
</dbReference>
<dbReference type="InterPro" id="IPR007812">
    <property type="entry name" value="T2SS_protein-GspL"/>
</dbReference>
<evidence type="ECO:0000256" key="8">
    <source>
        <dbReference type="ARBA" id="ARBA00022989"/>
    </source>
</evidence>
<name>A0A480AWG9_9BURK</name>
<keyword evidence="3" id="KW-0813">Transport</keyword>
<evidence type="ECO:0000256" key="6">
    <source>
        <dbReference type="ARBA" id="ARBA00022692"/>
    </source>
</evidence>
<comment type="subcellular location">
    <subcellularLocation>
        <location evidence="1">Cell inner membrane</location>
        <topology evidence="1">Single-pass membrane protein</topology>
    </subcellularLocation>
</comment>
<keyword evidence="4" id="KW-1003">Cell membrane</keyword>
<dbReference type="NCBIfam" id="TIGR01709">
    <property type="entry name" value="typeII_sec_gspL"/>
    <property type="match status" value="1"/>
</dbReference>
<keyword evidence="8" id="KW-1133">Transmembrane helix</keyword>
<dbReference type="Pfam" id="PF05134">
    <property type="entry name" value="T2SSL"/>
    <property type="match status" value="1"/>
</dbReference>
<evidence type="ECO:0000256" key="4">
    <source>
        <dbReference type="ARBA" id="ARBA00022475"/>
    </source>
</evidence>
<comment type="similarity">
    <text evidence="2">Belongs to the GSP L family.</text>
</comment>
<evidence type="ECO:0000259" key="10">
    <source>
        <dbReference type="Pfam" id="PF05134"/>
    </source>
</evidence>
<evidence type="ECO:0000256" key="1">
    <source>
        <dbReference type="ARBA" id="ARBA00004377"/>
    </source>
</evidence>
<evidence type="ECO:0000259" key="11">
    <source>
        <dbReference type="Pfam" id="PF12693"/>
    </source>
</evidence>
<dbReference type="GO" id="GO:0005886">
    <property type="term" value="C:plasma membrane"/>
    <property type="evidence" value="ECO:0007669"/>
    <property type="project" value="UniProtKB-SubCell"/>
</dbReference>
<reference evidence="13" key="1">
    <citation type="submission" date="2019-03" db="EMBL/GenBank/DDBJ databases">
        <title>Aquabacterium pictum sp.nov., the first bacteriochlorophyll a-containing freshwater bacterium in the genus Aquabacterium of the class Betaproteobacteria.</title>
        <authorList>
            <person name="Hirose S."/>
            <person name="Tank M."/>
            <person name="Hara E."/>
            <person name="Tamaki H."/>
            <person name="Takaichi S."/>
            <person name="Haruta S."/>
            <person name="Hanada S."/>
        </authorList>
    </citation>
    <scope>NUCLEOTIDE SEQUENCE [LARGE SCALE GENOMIC DNA]</scope>
    <source>
        <strain evidence="13">W35</strain>
    </source>
</reference>
<keyword evidence="9" id="KW-0472">Membrane</keyword>
<organism evidence="12 13">
    <name type="scientific">Pseudaquabacterium pictum</name>
    <dbReference type="NCBI Taxonomy" id="2315236"/>
    <lineage>
        <taxon>Bacteria</taxon>
        <taxon>Pseudomonadati</taxon>
        <taxon>Pseudomonadota</taxon>
        <taxon>Betaproteobacteria</taxon>
        <taxon>Burkholderiales</taxon>
        <taxon>Sphaerotilaceae</taxon>
        <taxon>Pseudaquabacterium</taxon>
    </lineage>
</organism>
<gene>
    <name evidence="12" type="ORF">AQPW35_48220</name>
</gene>
<dbReference type="GO" id="GO:0009276">
    <property type="term" value="C:Gram-negative-bacterium-type cell wall"/>
    <property type="evidence" value="ECO:0007669"/>
    <property type="project" value="InterPro"/>
</dbReference>
<keyword evidence="7" id="KW-0653">Protein transport</keyword>
<evidence type="ECO:0000256" key="9">
    <source>
        <dbReference type="ARBA" id="ARBA00023136"/>
    </source>
</evidence>
<evidence type="ECO:0008006" key="14">
    <source>
        <dbReference type="Google" id="ProtNLM"/>
    </source>
</evidence>
<protein>
    <recommendedName>
        <fullName evidence="14">General secretion pathway protein GspL</fullName>
    </recommendedName>
</protein>
<feature type="domain" description="GspL cytoplasmic actin-ATPase-like" evidence="10">
    <location>
        <begin position="48"/>
        <end position="139"/>
    </location>
</feature>
<keyword evidence="13" id="KW-1185">Reference proteome</keyword>
<proteinExistence type="inferred from homology"/>